<sequence>MNHDPKKLQAPVMCAVPDPNAIHFRPMFGGVMAYANGKPFASLSNVGLAIKLDAAHYAALLQERGARPLQYEPSSPPSKQYVLVPDALLNDSERERLGVWLAHAIRYVSQPGKPKRKR</sequence>
<feature type="domain" description="TfoX N-terminal" evidence="1">
    <location>
        <begin position="21"/>
        <end position="104"/>
    </location>
</feature>
<dbReference type="InterPro" id="IPR007076">
    <property type="entry name" value="TfoX_N"/>
</dbReference>
<proteinExistence type="predicted"/>
<dbReference type="Proteomes" id="UP001208935">
    <property type="component" value="Unassembled WGS sequence"/>
</dbReference>
<keyword evidence="3" id="KW-1185">Reference proteome</keyword>
<evidence type="ECO:0000259" key="1">
    <source>
        <dbReference type="Pfam" id="PF04993"/>
    </source>
</evidence>
<dbReference type="GeneID" id="77320698"/>
<comment type="caution">
    <text evidence="2">The sequence shown here is derived from an EMBL/GenBank/DDBJ whole genome shotgun (WGS) entry which is preliminary data.</text>
</comment>
<reference evidence="3" key="1">
    <citation type="submission" date="2023-07" db="EMBL/GenBank/DDBJ databases">
        <title>Verminephrobacter genomes.</title>
        <authorList>
            <person name="Lund M.B."/>
        </authorList>
    </citation>
    <scope>NUCLEOTIDE SEQUENCE [LARGE SCALE GENOMIC DNA]</scope>
    <source>
        <strain evidence="3">AtM5-05</strain>
    </source>
</reference>
<name>A0ABT3KY30_9BURK</name>
<dbReference type="Gene3D" id="3.30.1460.30">
    <property type="entry name" value="YgaC/TfoX-N like chaperone"/>
    <property type="match status" value="1"/>
</dbReference>
<dbReference type="EMBL" id="QZCW01000004">
    <property type="protein sequence ID" value="MCW5323248.1"/>
    <property type="molecule type" value="Genomic_DNA"/>
</dbReference>
<dbReference type="SUPFAM" id="SSF159894">
    <property type="entry name" value="YgaC/TfoX-N like"/>
    <property type="match status" value="1"/>
</dbReference>
<dbReference type="Pfam" id="PF04993">
    <property type="entry name" value="TfoX_N"/>
    <property type="match status" value="1"/>
</dbReference>
<accession>A0ABT3KY30</accession>
<evidence type="ECO:0000313" key="2">
    <source>
        <dbReference type="EMBL" id="MCW5323248.1"/>
    </source>
</evidence>
<evidence type="ECO:0000313" key="3">
    <source>
        <dbReference type="Proteomes" id="UP001208935"/>
    </source>
</evidence>
<organism evidence="2 3">
    <name type="scientific">Verminephrobacter aporrectodeae subsp. tuberculatae</name>
    <dbReference type="NCBI Taxonomy" id="1110392"/>
    <lineage>
        <taxon>Bacteria</taxon>
        <taxon>Pseudomonadati</taxon>
        <taxon>Pseudomonadota</taxon>
        <taxon>Betaproteobacteria</taxon>
        <taxon>Burkholderiales</taxon>
        <taxon>Comamonadaceae</taxon>
        <taxon>Verminephrobacter</taxon>
    </lineage>
</organism>
<protein>
    <submittedName>
        <fullName evidence="2">TfoX family protein</fullName>
    </submittedName>
</protein>
<gene>
    <name evidence="2" type="ORF">D5039_19525</name>
</gene>
<dbReference type="RefSeq" id="WP_265257819.1">
    <property type="nucleotide sequence ID" value="NZ_QZCV01000002.1"/>
</dbReference>